<evidence type="ECO:0000313" key="2">
    <source>
        <dbReference type="Proteomes" id="UP001148737"/>
    </source>
</evidence>
<comment type="caution">
    <text evidence="1">The sequence shown here is derived from an EMBL/GenBank/DDBJ whole genome shotgun (WGS) entry which is preliminary data.</text>
</comment>
<keyword evidence="2" id="KW-1185">Reference proteome</keyword>
<proteinExistence type="predicted"/>
<reference evidence="1" key="1">
    <citation type="submission" date="2022-07" db="EMBL/GenBank/DDBJ databases">
        <title>Genome Sequence of Lecanicillium saksenae.</title>
        <authorList>
            <person name="Buettner E."/>
        </authorList>
    </citation>
    <scope>NUCLEOTIDE SEQUENCE</scope>
    <source>
        <strain evidence="1">VT-O1</strain>
    </source>
</reference>
<protein>
    <submittedName>
        <fullName evidence="1">Uncharacterized protein</fullName>
    </submittedName>
</protein>
<gene>
    <name evidence="1" type="ORF">NLG97_g7292</name>
</gene>
<dbReference type="EMBL" id="JANAKD010001094">
    <property type="protein sequence ID" value="KAJ3483499.1"/>
    <property type="molecule type" value="Genomic_DNA"/>
</dbReference>
<name>A0ACC1QMC1_9HYPO</name>
<accession>A0ACC1QMC1</accession>
<sequence length="445" mass="49348">MDQESIEWTAYLTDDVWYLPEPDPVGYKAEDQPFDFNPWPTLKQQMTCAQHPDGGVNCCWRRCLNEPFMGFDERIATLGHFGVGFPDGYQPVTVPGSFTLTNYEIGDSSILDNNILDRELSFGGNDATAPNQSIESAPRCEDDTPSDPPQVWGELPELEEEPYKEPFESTSSGEETISTPVAEHTSVPDQESNAEVALYEPETVCAAAAAPAQCPTSRDSFDEHAALAFLAKSVRSASEEREAWVPEAPTPAANPPRKYRRKRLTHNLSAEFVNHDECDSDSDYTPDTKAKKRARATSAAVDHMPTTKTRVSKMQKVWHAIKVPRGPPNRRKPTAQQTAALHMTVETAHTITEYASTADKAHFAAKAKQASFALKAMFICPQADFQYGDIDVSREAFSRLNEAFDEKQKSAARNSYGRNVQEVVLADQAVEAIFARYAQSAEVIL</sequence>
<evidence type="ECO:0000313" key="1">
    <source>
        <dbReference type="EMBL" id="KAJ3483499.1"/>
    </source>
</evidence>
<organism evidence="1 2">
    <name type="scientific">Lecanicillium saksenae</name>
    <dbReference type="NCBI Taxonomy" id="468837"/>
    <lineage>
        <taxon>Eukaryota</taxon>
        <taxon>Fungi</taxon>
        <taxon>Dikarya</taxon>
        <taxon>Ascomycota</taxon>
        <taxon>Pezizomycotina</taxon>
        <taxon>Sordariomycetes</taxon>
        <taxon>Hypocreomycetidae</taxon>
        <taxon>Hypocreales</taxon>
        <taxon>Cordycipitaceae</taxon>
        <taxon>Lecanicillium</taxon>
    </lineage>
</organism>
<dbReference type="Proteomes" id="UP001148737">
    <property type="component" value="Unassembled WGS sequence"/>
</dbReference>